<keyword evidence="4" id="KW-1185">Reference proteome</keyword>
<dbReference type="OrthoDB" id="5958460at2"/>
<keyword evidence="1" id="KW-0732">Signal</keyword>
<feature type="chain" id="PRO_5015109422" description="EfeO-type cupredoxin-like domain-containing protein" evidence="1">
    <location>
        <begin position="25"/>
        <end position="112"/>
    </location>
</feature>
<dbReference type="Proteomes" id="UP000241074">
    <property type="component" value="Chromosome"/>
</dbReference>
<dbReference type="InterPro" id="IPR028096">
    <property type="entry name" value="EfeO_Cupredoxin"/>
</dbReference>
<accession>A0A2P1PZ40</accession>
<reference evidence="3 4" key="1">
    <citation type="submission" date="2018-03" db="EMBL/GenBank/DDBJ databases">
        <title>Ahniella affigens gen. nov., sp. nov., a gammaproteobacterium isolated from sandy soil near a stream.</title>
        <authorList>
            <person name="Ko Y."/>
            <person name="Kim J.-H."/>
        </authorList>
    </citation>
    <scope>NUCLEOTIDE SEQUENCE [LARGE SCALE GENOMIC DNA]</scope>
    <source>
        <strain evidence="3 4">D13</strain>
    </source>
</reference>
<feature type="signal peptide" evidence="1">
    <location>
        <begin position="1"/>
        <end position="24"/>
    </location>
</feature>
<feature type="domain" description="EfeO-type cupredoxin-like" evidence="2">
    <location>
        <begin position="22"/>
        <end position="111"/>
    </location>
</feature>
<proteinExistence type="predicted"/>
<dbReference type="AlphaFoldDB" id="A0A2P1PZ40"/>
<dbReference type="Gene3D" id="2.60.40.420">
    <property type="entry name" value="Cupredoxins - blue copper proteins"/>
    <property type="match status" value="1"/>
</dbReference>
<dbReference type="KEGG" id="xba:C7S18_11390"/>
<gene>
    <name evidence="3" type="ORF">C7S18_11390</name>
</gene>
<evidence type="ECO:0000313" key="3">
    <source>
        <dbReference type="EMBL" id="AVQ00085.1"/>
    </source>
</evidence>
<evidence type="ECO:0000256" key="1">
    <source>
        <dbReference type="SAM" id="SignalP"/>
    </source>
</evidence>
<evidence type="ECO:0000313" key="4">
    <source>
        <dbReference type="Proteomes" id="UP000241074"/>
    </source>
</evidence>
<evidence type="ECO:0000259" key="2">
    <source>
        <dbReference type="Pfam" id="PF13473"/>
    </source>
</evidence>
<dbReference type="Pfam" id="PF13473">
    <property type="entry name" value="Cupredoxin_1"/>
    <property type="match status" value="1"/>
</dbReference>
<sequence length="112" mass="12211">MRTFGFFPVAGLSLGLLTALPLHAEPPAFELRIKDHQFTPSELKIPAGVKVRLVVHNDDPTPEEFESHALNREKVIPGGSKAVIFIGPLKSGRYPFVGEIHEASAQGVLMVE</sequence>
<dbReference type="SUPFAM" id="SSF49503">
    <property type="entry name" value="Cupredoxins"/>
    <property type="match status" value="1"/>
</dbReference>
<name>A0A2P1PZ40_9GAMM</name>
<dbReference type="InterPro" id="IPR008972">
    <property type="entry name" value="Cupredoxin"/>
</dbReference>
<organism evidence="3 4">
    <name type="scientific">Ahniella affigens</name>
    <dbReference type="NCBI Taxonomy" id="2021234"/>
    <lineage>
        <taxon>Bacteria</taxon>
        <taxon>Pseudomonadati</taxon>
        <taxon>Pseudomonadota</taxon>
        <taxon>Gammaproteobacteria</taxon>
        <taxon>Lysobacterales</taxon>
        <taxon>Rhodanobacteraceae</taxon>
        <taxon>Ahniella</taxon>
    </lineage>
</organism>
<protein>
    <recommendedName>
        <fullName evidence="2">EfeO-type cupredoxin-like domain-containing protein</fullName>
    </recommendedName>
</protein>
<reference evidence="3 4" key="2">
    <citation type="submission" date="2018-03" db="EMBL/GenBank/DDBJ databases">
        <authorList>
            <person name="Keele B.F."/>
        </authorList>
    </citation>
    <scope>NUCLEOTIDE SEQUENCE [LARGE SCALE GENOMIC DNA]</scope>
    <source>
        <strain evidence="3 4">D13</strain>
    </source>
</reference>
<dbReference type="EMBL" id="CP027860">
    <property type="protein sequence ID" value="AVQ00085.1"/>
    <property type="molecule type" value="Genomic_DNA"/>
</dbReference>